<comment type="caution">
    <text evidence="2">The sequence shown here is derived from an EMBL/GenBank/DDBJ whole genome shotgun (WGS) entry which is preliminary data.</text>
</comment>
<dbReference type="AlphaFoldDB" id="A0A921DQC7"/>
<gene>
    <name evidence="2" type="ORF">K8W16_01555</name>
</gene>
<dbReference type="RefSeq" id="WP_294555329.1">
    <property type="nucleotide sequence ID" value="NZ_DYZA01000028.1"/>
</dbReference>
<accession>A0A921DQC7</accession>
<dbReference type="Pfam" id="PF08679">
    <property type="entry name" value="DsrD"/>
    <property type="match status" value="1"/>
</dbReference>
<dbReference type="SUPFAM" id="SSF46785">
    <property type="entry name" value="Winged helix' DNA-binding domain"/>
    <property type="match status" value="1"/>
</dbReference>
<dbReference type="InterPro" id="IPR036390">
    <property type="entry name" value="WH_DNA-bd_sf"/>
</dbReference>
<proteinExistence type="predicted"/>
<reference evidence="2" key="2">
    <citation type="submission" date="2021-09" db="EMBL/GenBank/DDBJ databases">
        <authorList>
            <person name="Gilroy R."/>
        </authorList>
    </citation>
    <scope>NUCLEOTIDE SEQUENCE</scope>
    <source>
        <strain evidence="2">ChiGjej2B2-19336</strain>
    </source>
</reference>
<name>A0A921DQC7_9BACT</name>
<feature type="domain" description="Dissimilatory sulphite reductase D" evidence="1">
    <location>
        <begin position="10"/>
        <end position="65"/>
    </location>
</feature>
<dbReference type="EMBL" id="DYZA01000028">
    <property type="protein sequence ID" value="HJD96319.1"/>
    <property type="molecule type" value="Genomic_DNA"/>
</dbReference>
<dbReference type="Proteomes" id="UP000698963">
    <property type="component" value="Unassembled WGS sequence"/>
</dbReference>
<reference evidence="2" key="1">
    <citation type="journal article" date="2021" name="PeerJ">
        <title>Extensive microbial diversity within the chicken gut microbiome revealed by metagenomics and culture.</title>
        <authorList>
            <person name="Gilroy R."/>
            <person name="Ravi A."/>
            <person name="Getino M."/>
            <person name="Pursley I."/>
            <person name="Horton D.L."/>
            <person name="Alikhan N.F."/>
            <person name="Baker D."/>
            <person name="Gharbi K."/>
            <person name="Hall N."/>
            <person name="Watson M."/>
            <person name="Adriaenssens E.M."/>
            <person name="Foster-Nyarko E."/>
            <person name="Jarju S."/>
            <person name="Secka A."/>
            <person name="Antonio M."/>
            <person name="Oren A."/>
            <person name="Chaudhuri R.R."/>
            <person name="La Ragione R."/>
            <person name="Hildebrand F."/>
            <person name="Pallen M.J."/>
        </authorList>
    </citation>
    <scope>NUCLEOTIDE SEQUENCE</scope>
    <source>
        <strain evidence="2">ChiGjej2B2-19336</strain>
    </source>
</reference>
<evidence type="ECO:0000259" key="1">
    <source>
        <dbReference type="Pfam" id="PF08679"/>
    </source>
</evidence>
<evidence type="ECO:0000313" key="3">
    <source>
        <dbReference type="Proteomes" id="UP000698963"/>
    </source>
</evidence>
<evidence type="ECO:0000313" key="2">
    <source>
        <dbReference type="EMBL" id="HJD96319.1"/>
    </source>
</evidence>
<protein>
    <submittedName>
        <fullName evidence="2">Dissimilatory sulfite reductase D family protein</fullName>
    </submittedName>
</protein>
<dbReference type="Gene3D" id="1.10.10.10">
    <property type="entry name" value="Winged helix-like DNA-binding domain superfamily/Winged helix DNA-binding domain"/>
    <property type="match status" value="1"/>
</dbReference>
<organism evidence="2 3">
    <name type="scientific">Mailhella massiliensis</name>
    <dbReference type="NCBI Taxonomy" id="1903261"/>
    <lineage>
        <taxon>Bacteria</taxon>
        <taxon>Pseudomonadati</taxon>
        <taxon>Thermodesulfobacteriota</taxon>
        <taxon>Desulfovibrionia</taxon>
        <taxon>Desulfovibrionales</taxon>
        <taxon>Desulfovibrionaceae</taxon>
        <taxon>Mailhella</taxon>
    </lineage>
</organism>
<dbReference type="InterPro" id="IPR036388">
    <property type="entry name" value="WH-like_DNA-bd_sf"/>
</dbReference>
<dbReference type="InterPro" id="IPR014793">
    <property type="entry name" value="DsrD"/>
</dbReference>
<sequence>MVYNWLVDKTSKPGAKTKFYFNQFLELFPGASPRKVKNVLTALVDDEKVAYWSSGSTTMYGLKGAGKQGATEEGE</sequence>